<dbReference type="PIRSF" id="PIRSF000429">
    <property type="entry name" value="Ac-CoA_Ac_transf"/>
    <property type="match status" value="1"/>
</dbReference>
<comment type="similarity">
    <text evidence="1 4">Belongs to the thiolase-like superfamily. Thiolase family.</text>
</comment>
<keyword evidence="2 4" id="KW-0808">Transferase</keyword>
<keyword evidence="3 4" id="KW-0012">Acyltransferase</keyword>
<dbReference type="PROSITE" id="PS00737">
    <property type="entry name" value="THIOLASE_2"/>
    <property type="match status" value="1"/>
</dbReference>
<dbReference type="SUPFAM" id="SSF53901">
    <property type="entry name" value="Thiolase-like"/>
    <property type="match status" value="2"/>
</dbReference>
<dbReference type="RefSeq" id="WP_378937188.1">
    <property type="nucleotide sequence ID" value="NZ_JBHLVO010000023.1"/>
</dbReference>
<proteinExistence type="inferred from homology"/>
<name>A0ABV6GJA8_9BACI</name>
<keyword evidence="8" id="KW-1185">Reference proteome</keyword>
<feature type="domain" description="Thiolase N-terminal" evidence="5">
    <location>
        <begin position="5"/>
        <end position="255"/>
    </location>
</feature>
<dbReference type="PANTHER" id="PTHR43853:SF3">
    <property type="entry name" value="ACETYL-COA C-ACETYLTRANSFERASE YHFS-RELATED"/>
    <property type="match status" value="1"/>
</dbReference>
<evidence type="ECO:0000256" key="4">
    <source>
        <dbReference type="RuleBase" id="RU003557"/>
    </source>
</evidence>
<evidence type="ECO:0000256" key="3">
    <source>
        <dbReference type="ARBA" id="ARBA00023315"/>
    </source>
</evidence>
<organism evidence="7 8">
    <name type="scientific">Metabacillus herbersteinensis</name>
    <dbReference type="NCBI Taxonomy" id="283816"/>
    <lineage>
        <taxon>Bacteria</taxon>
        <taxon>Bacillati</taxon>
        <taxon>Bacillota</taxon>
        <taxon>Bacilli</taxon>
        <taxon>Bacillales</taxon>
        <taxon>Bacillaceae</taxon>
        <taxon>Metabacillus</taxon>
    </lineage>
</organism>
<dbReference type="InterPro" id="IPR020616">
    <property type="entry name" value="Thiolase_N"/>
</dbReference>
<dbReference type="Gene3D" id="3.40.47.10">
    <property type="match status" value="2"/>
</dbReference>
<protein>
    <submittedName>
        <fullName evidence="7">Thiolase family protein</fullName>
    </submittedName>
</protein>
<dbReference type="Pfam" id="PF00108">
    <property type="entry name" value="Thiolase_N"/>
    <property type="match status" value="1"/>
</dbReference>
<dbReference type="InterPro" id="IPR020613">
    <property type="entry name" value="Thiolase_CS"/>
</dbReference>
<dbReference type="PANTHER" id="PTHR43853">
    <property type="entry name" value="3-KETOACYL-COA THIOLASE, PEROXISOMAL"/>
    <property type="match status" value="1"/>
</dbReference>
<dbReference type="Pfam" id="PF02803">
    <property type="entry name" value="Thiolase_C"/>
    <property type="match status" value="1"/>
</dbReference>
<evidence type="ECO:0000313" key="8">
    <source>
        <dbReference type="Proteomes" id="UP001589854"/>
    </source>
</evidence>
<evidence type="ECO:0000313" key="7">
    <source>
        <dbReference type="EMBL" id="MFC0273659.1"/>
    </source>
</evidence>
<dbReference type="NCBIfam" id="TIGR01930">
    <property type="entry name" value="AcCoA-C-Actrans"/>
    <property type="match status" value="1"/>
</dbReference>
<dbReference type="CDD" id="cd00751">
    <property type="entry name" value="thiolase"/>
    <property type="match status" value="1"/>
</dbReference>
<evidence type="ECO:0000256" key="1">
    <source>
        <dbReference type="ARBA" id="ARBA00010982"/>
    </source>
</evidence>
<reference evidence="7 8" key="1">
    <citation type="submission" date="2024-09" db="EMBL/GenBank/DDBJ databases">
        <authorList>
            <person name="Sun Q."/>
            <person name="Mori K."/>
        </authorList>
    </citation>
    <scope>NUCLEOTIDE SEQUENCE [LARGE SCALE GENOMIC DNA]</scope>
    <source>
        <strain evidence="7 8">CCM 7228</strain>
    </source>
</reference>
<dbReference type="InterPro" id="IPR002155">
    <property type="entry name" value="Thiolase"/>
</dbReference>
<comment type="caution">
    <text evidence="7">The sequence shown here is derived from an EMBL/GenBank/DDBJ whole genome shotgun (WGS) entry which is preliminary data.</text>
</comment>
<dbReference type="InterPro" id="IPR016039">
    <property type="entry name" value="Thiolase-like"/>
</dbReference>
<accession>A0ABV6GJA8</accession>
<evidence type="ECO:0000259" key="5">
    <source>
        <dbReference type="Pfam" id="PF00108"/>
    </source>
</evidence>
<dbReference type="InterPro" id="IPR050215">
    <property type="entry name" value="Thiolase-like_sf_Thiolase"/>
</dbReference>
<sequence length="386" mass="41362">MNKAVIVKAKRSPIGKKGGILKDLRCETLAATVIKNIIEECQLDPEEISDVILGNAVGPGGNIARLSSLSAGLPVHVPGLTIDRQCGSGLEAINLAARFVQAGAGDIYLAGGVESTSTEPIKIDYQDFKVGNLEIIKRARFSPDEIGDPDMGVAAENVARKYHVSREDQDSFALRSYQKTIQSIQNGNFYDEITPFLLTEDGCETRSDETPREKANYEKILKRSQPVFDQDGTVTAGNSCSVNDGASIVLVMSEQRAKQLGLKPILSFIDSQATGVDPNYLGIGPVAAVQKLLAKNQKEINDIDLVEFNEAFAAQVVASTRELSIPYEKLNVGGGAIAYGHPYGASGAILVTRLCKEMQNRNSKTGLATLGIGGGIGLATLFERYI</sequence>
<evidence type="ECO:0000259" key="6">
    <source>
        <dbReference type="Pfam" id="PF02803"/>
    </source>
</evidence>
<evidence type="ECO:0000256" key="2">
    <source>
        <dbReference type="ARBA" id="ARBA00022679"/>
    </source>
</evidence>
<dbReference type="InterPro" id="IPR020617">
    <property type="entry name" value="Thiolase_C"/>
</dbReference>
<dbReference type="EMBL" id="JBHLVO010000023">
    <property type="protein sequence ID" value="MFC0273659.1"/>
    <property type="molecule type" value="Genomic_DNA"/>
</dbReference>
<dbReference type="Proteomes" id="UP001589854">
    <property type="component" value="Unassembled WGS sequence"/>
</dbReference>
<gene>
    <name evidence="7" type="ORF">ACFFIX_19900</name>
</gene>
<feature type="domain" description="Thiolase C-terminal" evidence="6">
    <location>
        <begin position="264"/>
        <end position="384"/>
    </location>
</feature>